<keyword evidence="5 7" id="KW-1133">Transmembrane helix</keyword>
<reference evidence="8 9" key="1">
    <citation type="submission" date="2014-10" db="EMBL/GenBank/DDBJ databases">
        <title>Draft genome sequence of Pseudomonas chlororaphis EA105.</title>
        <authorList>
            <person name="McCully L.M."/>
            <person name="Bitzer A.S."/>
            <person name="Spence C."/>
            <person name="Bais H."/>
            <person name="Silby M.W."/>
        </authorList>
    </citation>
    <scope>NUCLEOTIDE SEQUENCE [LARGE SCALE GENOMIC DNA]</scope>
    <source>
        <strain evidence="8 9">EA105</strain>
    </source>
</reference>
<dbReference type="GO" id="GO:0005886">
    <property type="term" value="C:plasma membrane"/>
    <property type="evidence" value="ECO:0007669"/>
    <property type="project" value="UniProtKB-SubCell"/>
</dbReference>
<dbReference type="InterPro" id="IPR051907">
    <property type="entry name" value="DoxX-like_oxidoreductase"/>
</dbReference>
<dbReference type="PANTHER" id="PTHR33452:SF7">
    <property type="entry name" value="DOXX FAMILY PROTEIN"/>
    <property type="match status" value="1"/>
</dbReference>
<evidence type="ECO:0000256" key="1">
    <source>
        <dbReference type="ARBA" id="ARBA00004651"/>
    </source>
</evidence>
<dbReference type="OrthoDB" id="5689076at2"/>
<keyword evidence="6 7" id="KW-0472">Membrane</keyword>
<dbReference type="PANTHER" id="PTHR33452">
    <property type="entry name" value="OXIDOREDUCTASE CATD-RELATED"/>
    <property type="match status" value="1"/>
</dbReference>
<evidence type="ECO:0000313" key="9">
    <source>
        <dbReference type="Proteomes" id="UP000030564"/>
    </source>
</evidence>
<evidence type="ECO:0000256" key="2">
    <source>
        <dbReference type="ARBA" id="ARBA00006679"/>
    </source>
</evidence>
<accession>A0A0A6D6P4</accession>
<gene>
    <name evidence="8" type="ORF">NZ35_21305</name>
</gene>
<proteinExistence type="inferred from homology"/>
<dbReference type="AlphaFoldDB" id="A0A0A6D6P4"/>
<evidence type="ECO:0000313" key="8">
    <source>
        <dbReference type="EMBL" id="KHA71443.1"/>
    </source>
</evidence>
<comment type="similarity">
    <text evidence="2">Belongs to the DoxX family.</text>
</comment>
<protein>
    <submittedName>
        <fullName evidence="8">DoxX family protein</fullName>
    </submittedName>
</protein>
<evidence type="ECO:0000256" key="4">
    <source>
        <dbReference type="ARBA" id="ARBA00022692"/>
    </source>
</evidence>
<sequence length="171" mass="19153">MTTTLSTTLKHLHLNLDRAGTWLAPLTLRLFIAWEFFESGLEKFNGQNWFKDIQDRFPFPFDHLPATLNWELSMWAELICALAILVGFGTRISAISLIVVTVVATAAVHWPADWSTLSELAQGYAITNKGFGNFKLPAIYLAALLPLVFAGAGKLSVDAWLARVFWNRSTR</sequence>
<evidence type="ECO:0000256" key="3">
    <source>
        <dbReference type="ARBA" id="ARBA00022475"/>
    </source>
</evidence>
<keyword evidence="4 7" id="KW-0812">Transmembrane</keyword>
<name>A0A0A6D6P4_9PSED</name>
<comment type="subcellular location">
    <subcellularLocation>
        <location evidence="1">Cell membrane</location>
        <topology evidence="1">Multi-pass membrane protein</topology>
    </subcellularLocation>
</comment>
<dbReference type="InterPro" id="IPR032808">
    <property type="entry name" value="DoxX"/>
</dbReference>
<feature type="transmembrane region" description="Helical" evidence="7">
    <location>
        <begin position="138"/>
        <end position="161"/>
    </location>
</feature>
<keyword evidence="3" id="KW-1003">Cell membrane</keyword>
<dbReference type="Proteomes" id="UP000030564">
    <property type="component" value="Unassembled WGS sequence"/>
</dbReference>
<comment type="caution">
    <text evidence="8">The sequence shown here is derived from an EMBL/GenBank/DDBJ whole genome shotgun (WGS) entry which is preliminary data.</text>
</comment>
<evidence type="ECO:0000256" key="5">
    <source>
        <dbReference type="ARBA" id="ARBA00022989"/>
    </source>
</evidence>
<evidence type="ECO:0000256" key="6">
    <source>
        <dbReference type="ARBA" id="ARBA00023136"/>
    </source>
</evidence>
<evidence type="ECO:0000256" key="7">
    <source>
        <dbReference type="SAM" id="Phobius"/>
    </source>
</evidence>
<organism evidence="8 9">
    <name type="scientific">Pseudomonas chlororaphis</name>
    <dbReference type="NCBI Taxonomy" id="587753"/>
    <lineage>
        <taxon>Bacteria</taxon>
        <taxon>Pseudomonadati</taxon>
        <taxon>Pseudomonadota</taxon>
        <taxon>Gammaproteobacteria</taxon>
        <taxon>Pseudomonadales</taxon>
        <taxon>Pseudomonadaceae</taxon>
        <taxon>Pseudomonas</taxon>
    </lineage>
</organism>
<dbReference type="Pfam" id="PF07681">
    <property type="entry name" value="DoxX"/>
    <property type="match status" value="1"/>
</dbReference>
<dbReference type="EMBL" id="JSFK01000023">
    <property type="protein sequence ID" value="KHA71443.1"/>
    <property type="molecule type" value="Genomic_DNA"/>
</dbReference>
<dbReference type="PATRIC" id="fig|587753.9.peg.2912"/>